<evidence type="ECO:0000256" key="3">
    <source>
        <dbReference type="ARBA" id="ARBA00009077"/>
    </source>
</evidence>
<evidence type="ECO:0000256" key="1">
    <source>
        <dbReference type="ARBA" id="ARBA00001933"/>
    </source>
</evidence>
<dbReference type="PROSITE" id="PS00868">
    <property type="entry name" value="CYS_MET_METAB_PP"/>
    <property type="match status" value="1"/>
</dbReference>
<dbReference type="Pfam" id="PF01053">
    <property type="entry name" value="Cys_Met_Meta_PP"/>
    <property type="match status" value="1"/>
</dbReference>
<organism evidence="10 11">
    <name type="scientific">Thamnocephalis sphaerospora</name>
    <dbReference type="NCBI Taxonomy" id="78915"/>
    <lineage>
        <taxon>Eukaryota</taxon>
        <taxon>Fungi</taxon>
        <taxon>Fungi incertae sedis</taxon>
        <taxon>Zoopagomycota</taxon>
        <taxon>Zoopagomycotina</taxon>
        <taxon>Zoopagomycetes</taxon>
        <taxon>Zoopagales</taxon>
        <taxon>Sigmoideomycetaceae</taxon>
        <taxon>Thamnocephalis</taxon>
    </lineage>
</organism>
<dbReference type="OrthoDB" id="3512640at2759"/>
<keyword evidence="5 8" id="KW-0663">Pyridoxal phosphate</keyword>
<feature type="modified residue" description="N6-(pyridoxal phosphate)lysine" evidence="8">
    <location>
        <position position="248"/>
    </location>
</feature>
<evidence type="ECO:0000313" key="10">
    <source>
        <dbReference type="EMBL" id="RKP09642.1"/>
    </source>
</evidence>
<reference evidence="11" key="1">
    <citation type="journal article" date="2018" name="Nat. Microbiol.">
        <title>Leveraging single-cell genomics to expand the fungal tree of life.</title>
        <authorList>
            <person name="Ahrendt S.R."/>
            <person name="Quandt C.A."/>
            <person name="Ciobanu D."/>
            <person name="Clum A."/>
            <person name="Salamov A."/>
            <person name="Andreopoulos B."/>
            <person name="Cheng J.F."/>
            <person name="Woyke T."/>
            <person name="Pelin A."/>
            <person name="Henrissat B."/>
            <person name="Reynolds N.K."/>
            <person name="Benny G.L."/>
            <person name="Smith M.E."/>
            <person name="James T.Y."/>
            <person name="Grigoriev I.V."/>
        </authorList>
    </citation>
    <scope>NUCLEOTIDE SEQUENCE [LARGE SCALE GENOMIC DNA]</scope>
    <source>
        <strain evidence="11">RSA 1356</strain>
    </source>
</reference>
<dbReference type="InterPro" id="IPR015424">
    <property type="entry name" value="PyrdxlP-dep_Trfase"/>
</dbReference>
<dbReference type="InterPro" id="IPR015421">
    <property type="entry name" value="PyrdxlP-dep_Trfase_major"/>
</dbReference>
<dbReference type="GO" id="GO:0004123">
    <property type="term" value="F:cystathionine gamma-lyase activity"/>
    <property type="evidence" value="ECO:0007669"/>
    <property type="project" value="TreeGrafter"/>
</dbReference>
<evidence type="ECO:0000256" key="9">
    <source>
        <dbReference type="RuleBase" id="RU362118"/>
    </source>
</evidence>
<evidence type="ECO:0000256" key="4">
    <source>
        <dbReference type="ARBA" id="ARBA00012085"/>
    </source>
</evidence>
<dbReference type="PIRSF" id="PIRSF001434">
    <property type="entry name" value="CGS"/>
    <property type="match status" value="1"/>
</dbReference>
<dbReference type="EMBL" id="KZ992498">
    <property type="protein sequence ID" value="RKP09642.1"/>
    <property type="molecule type" value="Genomic_DNA"/>
</dbReference>
<comment type="cofactor">
    <cofactor evidence="1 9">
        <name>pyridoxal 5'-phosphate</name>
        <dbReference type="ChEBI" id="CHEBI:597326"/>
    </cofactor>
</comment>
<dbReference type="PANTHER" id="PTHR11808">
    <property type="entry name" value="TRANS-SULFURATION ENZYME FAMILY MEMBER"/>
    <property type="match status" value="1"/>
</dbReference>
<dbReference type="GO" id="GO:0019346">
    <property type="term" value="P:transsulfuration"/>
    <property type="evidence" value="ECO:0007669"/>
    <property type="project" value="InterPro"/>
</dbReference>
<keyword evidence="11" id="KW-1185">Reference proteome</keyword>
<dbReference type="GO" id="GO:0019343">
    <property type="term" value="P:cysteine biosynthetic process via cystathionine"/>
    <property type="evidence" value="ECO:0007669"/>
    <property type="project" value="TreeGrafter"/>
</dbReference>
<dbReference type="InterPro" id="IPR015422">
    <property type="entry name" value="PyrdxlP-dep_Trfase_small"/>
</dbReference>
<dbReference type="STRING" id="78915.A0A4P9XUK3"/>
<dbReference type="PANTHER" id="PTHR11808:SF15">
    <property type="entry name" value="CYSTATHIONINE GAMMA-LYASE"/>
    <property type="match status" value="1"/>
</dbReference>
<dbReference type="GO" id="GO:0005737">
    <property type="term" value="C:cytoplasm"/>
    <property type="evidence" value="ECO:0007669"/>
    <property type="project" value="TreeGrafter"/>
</dbReference>
<keyword evidence="6" id="KW-0028">Amino-acid biosynthesis</keyword>
<proteinExistence type="inferred from homology"/>
<dbReference type="InterPro" id="IPR054542">
    <property type="entry name" value="Cys_met_metab_PP"/>
</dbReference>
<protein>
    <recommendedName>
        <fullName evidence="4">cystathionine gamma-lyase</fullName>
        <ecNumber evidence="4">4.4.1.1</ecNumber>
    </recommendedName>
    <alternativeName>
        <fullName evidence="7">Gamma-cystathionase</fullName>
    </alternativeName>
</protein>
<dbReference type="Gene3D" id="3.90.1150.10">
    <property type="entry name" value="Aspartate Aminotransferase, domain 1"/>
    <property type="match status" value="1"/>
</dbReference>
<dbReference type="EC" id="4.4.1.1" evidence="4"/>
<dbReference type="Proteomes" id="UP000271241">
    <property type="component" value="Unassembled WGS sequence"/>
</dbReference>
<evidence type="ECO:0000313" key="11">
    <source>
        <dbReference type="Proteomes" id="UP000271241"/>
    </source>
</evidence>
<comment type="pathway">
    <text evidence="2">Amino-acid biosynthesis; L-cysteine biosynthesis; L-cysteine from L-homocysteine and L-serine: step 2/2.</text>
</comment>
<evidence type="ECO:0000256" key="5">
    <source>
        <dbReference type="ARBA" id="ARBA00022898"/>
    </source>
</evidence>
<dbReference type="SUPFAM" id="SSF53383">
    <property type="entry name" value="PLP-dependent transferases"/>
    <property type="match status" value="1"/>
</dbReference>
<evidence type="ECO:0000256" key="8">
    <source>
        <dbReference type="PIRSR" id="PIRSR001434-2"/>
    </source>
</evidence>
<dbReference type="Gene3D" id="3.40.640.10">
    <property type="entry name" value="Type I PLP-dependent aspartate aminotransferase-like (Major domain)"/>
    <property type="match status" value="1"/>
</dbReference>
<name>A0A4P9XUK3_9FUNG</name>
<evidence type="ECO:0000256" key="6">
    <source>
        <dbReference type="ARBA" id="ARBA00023192"/>
    </source>
</evidence>
<accession>A0A4P9XUK3</accession>
<dbReference type="GO" id="GO:0030170">
    <property type="term" value="F:pyridoxal phosphate binding"/>
    <property type="evidence" value="ECO:0007669"/>
    <property type="project" value="InterPro"/>
</dbReference>
<gene>
    <name evidence="10" type="ORF">THASP1DRAFT_28556</name>
</gene>
<evidence type="ECO:0000256" key="7">
    <source>
        <dbReference type="ARBA" id="ARBA00029853"/>
    </source>
</evidence>
<dbReference type="CDD" id="cd00614">
    <property type="entry name" value="CGS_like"/>
    <property type="match status" value="1"/>
</dbReference>
<sequence length="467" mass="48847">MHIPLNSEHDVVDVAVSSGPVAGSVAAASSVATPAAAPAAVYTQPEPYDPAAGFGFGTNAVHAGQHPDPSTGAVIPPLSLSTTFRQSAVGVFQGFEYSRSDNPTRHAFEEAIAALEGGSHGLAFASGSAATATVMHALPKGSHVISINDVYGGTYRFFTKVANALGHDVTFIDLTNVDSLDGHFRENTKLVWIETPTNPTLRLADIAAVAERAHAHGVLVAVDNTFLSPYFQRPLSLGADLVVHSGTKYLNGHSDVVIGVAVTNDAALAERLRFLQNAIGAVPSAFDCFLANRGLKTLHVRMRQHERNALAVARALEAHPAVEQVIYPGLPSHPQHALAKRQQSGFGGMVTFRVRGELQHAERFLTAVKLFTLAESLGGVESLCELPSLMTHGSVAPEDRLKLGITDTLVRLSCGIEETDDLVADVKQALAVAVPEAIANTSVSTPAAAAAAAAAGLANIDTPIATR</sequence>
<dbReference type="InterPro" id="IPR000277">
    <property type="entry name" value="Cys/Met-Metab_PyrdxlP-dep_enz"/>
</dbReference>
<dbReference type="FunFam" id="3.40.640.10:FF:000009">
    <property type="entry name" value="Cystathionine gamma-synthase homolog"/>
    <property type="match status" value="1"/>
</dbReference>
<keyword evidence="6" id="KW-0198">Cysteine biosynthesis</keyword>
<dbReference type="AlphaFoldDB" id="A0A4P9XUK3"/>
<comment type="similarity">
    <text evidence="3 9">Belongs to the trans-sulfuration enzymes family.</text>
</comment>
<dbReference type="FunFam" id="3.90.1150.10:FF:000008">
    <property type="entry name" value="Cystathionine gamma-synthase"/>
    <property type="match status" value="1"/>
</dbReference>
<evidence type="ECO:0000256" key="2">
    <source>
        <dbReference type="ARBA" id="ARBA00005038"/>
    </source>
</evidence>